<organism evidence="1 2">
    <name type="scientific">Phakopsora pachyrhizi</name>
    <name type="common">Asian soybean rust disease fungus</name>
    <dbReference type="NCBI Taxonomy" id="170000"/>
    <lineage>
        <taxon>Eukaryota</taxon>
        <taxon>Fungi</taxon>
        <taxon>Dikarya</taxon>
        <taxon>Basidiomycota</taxon>
        <taxon>Pucciniomycotina</taxon>
        <taxon>Pucciniomycetes</taxon>
        <taxon>Pucciniales</taxon>
        <taxon>Phakopsoraceae</taxon>
        <taxon>Phakopsora</taxon>
    </lineage>
</organism>
<keyword evidence="2" id="KW-1185">Reference proteome</keyword>
<name>A0AAV0B822_PHAPC</name>
<proteinExistence type="predicted"/>
<gene>
    <name evidence="1" type="ORF">PPACK8108_LOCUS16407</name>
</gene>
<evidence type="ECO:0008006" key="3">
    <source>
        <dbReference type="Google" id="ProtNLM"/>
    </source>
</evidence>
<dbReference type="AlphaFoldDB" id="A0AAV0B822"/>
<dbReference type="Proteomes" id="UP001153365">
    <property type="component" value="Unassembled WGS sequence"/>
</dbReference>
<sequence length="103" mass="11911">MEDYFDEGEYILADSAYASSEVFVPAYWGRWASLRELWSQLRSKDEMESLIKWVVCHLQNILANIGDVSEDVFMDDETPETHNTSTDGNTHSTIQMRESILPF</sequence>
<dbReference type="EMBL" id="CALTRL010004457">
    <property type="protein sequence ID" value="CAH7683104.1"/>
    <property type="molecule type" value="Genomic_DNA"/>
</dbReference>
<reference evidence="1" key="1">
    <citation type="submission" date="2022-06" db="EMBL/GenBank/DDBJ databases">
        <authorList>
            <consortium name="SYNGENTA / RWTH Aachen University"/>
        </authorList>
    </citation>
    <scope>NUCLEOTIDE SEQUENCE</scope>
</reference>
<protein>
    <recommendedName>
        <fullName evidence="3">DDE Tnp4 domain-containing protein</fullName>
    </recommendedName>
</protein>
<accession>A0AAV0B822</accession>
<evidence type="ECO:0000313" key="1">
    <source>
        <dbReference type="EMBL" id="CAH7683104.1"/>
    </source>
</evidence>
<comment type="caution">
    <text evidence="1">The sequence shown here is derived from an EMBL/GenBank/DDBJ whole genome shotgun (WGS) entry which is preliminary data.</text>
</comment>
<evidence type="ECO:0000313" key="2">
    <source>
        <dbReference type="Proteomes" id="UP001153365"/>
    </source>
</evidence>
<feature type="non-terminal residue" evidence="1">
    <location>
        <position position="103"/>
    </location>
</feature>